<dbReference type="EMBL" id="KB445802">
    <property type="protein sequence ID" value="EMD34538.1"/>
    <property type="molecule type" value="Genomic_DNA"/>
</dbReference>
<gene>
    <name evidence="2" type="ORF">CERSUDRAFT_85918</name>
</gene>
<evidence type="ECO:0000256" key="1">
    <source>
        <dbReference type="SAM" id="MobiDB-lite"/>
    </source>
</evidence>
<feature type="compositionally biased region" description="Low complexity" evidence="1">
    <location>
        <begin position="88"/>
        <end position="112"/>
    </location>
</feature>
<dbReference type="Proteomes" id="UP000016930">
    <property type="component" value="Unassembled WGS sequence"/>
</dbReference>
<dbReference type="HOGENOM" id="CLU_2145569_0_0_1"/>
<dbReference type="AlphaFoldDB" id="M2QC22"/>
<protein>
    <submittedName>
        <fullName evidence="2">Uncharacterized protein</fullName>
    </submittedName>
</protein>
<feature type="compositionally biased region" description="Low complexity" evidence="1">
    <location>
        <begin position="39"/>
        <end position="50"/>
    </location>
</feature>
<evidence type="ECO:0000313" key="2">
    <source>
        <dbReference type="EMBL" id="EMD34538.1"/>
    </source>
</evidence>
<organism evidence="2 3">
    <name type="scientific">Ceriporiopsis subvermispora (strain B)</name>
    <name type="common">White-rot fungus</name>
    <name type="synonym">Gelatoporia subvermispora</name>
    <dbReference type="NCBI Taxonomy" id="914234"/>
    <lineage>
        <taxon>Eukaryota</taxon>
        <taxon>Fungi</taxon>
        <taxon>Dikarya</taxon>
        <taxon>Basidiomycota</taxon>
        <taxon>Agaricomycotina</taxon>
        <taxon>Agaricomycetes</taxon>
        <taxon>Polyporales</taxon>
        <taxon>Gelatoporiaceae</taxon>
        <taxon>Gelatoporia</taxon>
    </lineage>
</organism>
<accession>M2QC22</accession>
<keyword evidence="3" id="KW-1185">Reference proteome</keyword>
<feature type="compositionally biased region" description="Polar residues" evidence="1">
    <location>
        <begin position="57"/>
        <end position="70"/>
    </location>
</feature>
<sequence length="112" mass="11841">MCALRMLLQKAQRDSGRARITPGLQGSQGAHGTRSIKHTLASPATPLLAAGQDPVRTPSSLPRISASNCACPSRDRQNTPLKSNPPLRRSSSGSKRRSASGSSAGPRFARMH</sequence>
<evidence type="ECO:0000313" key="3">
    <source>
        <dbReference type="Proteomes" id="UP000016930"/>
    </source>
</evidence>
<proteinExistence type="predicted"/>
<feature type="region of interest" description="Disordered" evidence="1">
    <location>
        <begin position="12"/>
        <end position="112"/>
    </location>
</feature>
<reference evidence="2 3" key="1">
    <citation type="journal article" date="2012" name="Proc. Natl. Acad. Sci. U.S.A.">
        <title>Comparative genomics of Ceriporiopsis subvermispora and Phanerochaete chrysosporium provide insight into selective ligninolysis.</title>
        <authorList>
            <person name="Fernandez-Fueyo E."/>
            <person name="Ruiz-Duenas F.J."/>
            <person name="Ferreira P."/>
            <person name="Floudas D."/>
            <person name="Hibbett D.S."/>
            <person name="Canessa P."/>
            <person name="Larrondo L.F."/>
            <person name="James T.Y."/>
            <person name="Seelenfreund D."/>
            <person name="Lobos S."/>
            <person name="Polanco R."/>
            <person name="Tello M."/>
            <person name="Honda Y."/>
            <person name="Watanabe T."/>
            <person name="Watanabe T."/>
            <person name="Ryu J.S."/>
            <person name="Kubicek C.P."/>
            <person name="Schmoll M."/>
            <person name="Gaskell J."/>
            <person name="Hammel K.E."/>
            <person name="St John F.J."/>
            <person name="Vanden Wymelenberg A."/>
            <person name="Sabat G."/>
            <person name="Splinter BonDurant S."/>
            <person name="Syed K."/>
            <person name="Yadav J.S."/>
            <person name="Doddapaneni H."/>
            <person name="Subramanian V."/>
            <person name="Lavin J.L."/>
            <person name="Oguiza J.A."/>
            <person name="Perez G."/>
            <person name="Pisabarro A.G."/>
            <person name="Ramirez L."/>
            <person name="Santoyo F."/>
            <person name="Master E."/>
            <person name="Coutinho P.M."/>
            <person name="Henrissat B."/>
            <person name="Lombard V."/>
            <person name="Magnuson J.K."/>
            <person name="Kuees U."/>
            <person name="Hori C."/>
            <person name="Igarashi K."/>
            <person name="Samejima M."/>
            <person name="Held B.W."/>
            <person name="Barry K.W."/>
            <person name="LaButti K.M."/>
            <person name="Lapidus A."/>
            <person name="Lindquist E.A."/>
            <person name="Lucas S.M."/>
            <person name="Riley R."/>
            <person name="Salamov A.A."/>
            <person name="Hoffmeister D."/>
            <person name="Schwenk D."/>
            <person name="Hadar Y."/>
            <person name="Yarden O."/>
            <person name="de Vries R.P."/>
            <person name="Wiebenga A."/>
            <person name="Stenlid J."/>
            <person name="Eastwood D."/>
            <person name="Grigoriev I.V."/>
            <person name="Berka R.M."/>
            <person name="Blanchette R.A."/>
            <person name="Kersten P."/>
            <person name="Martinez A.T."/>
            <person name="Vicuna R."/>
            <person name="Cullen D."/>
        </authorList>
    </citation>
    <scope>NUCLEOTIDE SEQUENCE [LARGE SCALE GENOMIC DNA]</scope>
    <source>
        <strain evidence="2 3">B</strain>
    </source>
</reference>
<name>M2QC22_CERS8</name>